<evidence type="ECO:0000313" key="4">
    <source>
        <dbReference type="Proteomes" id="UP000662088"/>
    </source>
</evidence>
<dbReference type="SUPFAM" id="SSF158499">
    <property type="entry name" value="DnaD domain-like"/>
    <property type="match status" value="2"/>
</dbReference>
<dbReference type="PANTHER" id="PTHR37293:SF5">
    <property type="entry name" value="DNA REPLICATION PROTEIN"/>
    <property type="match status" value="1"/>
</dbReference>
<accession>A0A8I0A8V9</accession>
<dbReference type="InterPro" id="IPR034829">
    <property type="entry name" value="DnaD-like_sf"/>
</dbReference>
<reference evidence="3" key="1">
    <citation type="submission" date="2020-08" db="EMBL/GenBank/DDBJ databases">
        <title>Genome public.</title>
        <authorList>
            <person name="Liu C."/>
            <person name="Sun Q."/>
        </authorList>
    </citation>
    <scope>NUCLEOTIDE SEQUENCE</scope>
    <source>
        <strain evidence="3">NSJ-42</strain>
    </source>
</reference>
<gene>
    <name evidence="3" type="ORF">H8R92_12285</name>
</gene>
<dbReference type="EMBL" id="JACOOQ010000026">
    <property type="protein sequence ID" value="MBC5641175.1"/>
    <property type="molecule type" value="Genomic_DNA"/>
</dbReference>
<evidence type="ECO:0000256" key="1">
    <source>
        <dbReference type="ARBA" id="ARBA00093462"/>
    </source>
</evidence>
<dbReference type="PANTHER" id="PTHR37293">
    <property type="entry name" value="PHAGE REPLICATION PROTEIN-RELATED"/>
    <property type="match status" value="1"/>
</dbReference>
<dbReference type="PIRSF" id="PIRSF033722">
    <property type="entry name" value="DnaD_CA_C3587_prd"/>
    <property type="match status" value="1"/>
</dbReference>
<proteinExistence type="inferred from homology"/>
<keyword evidence="4" id="KW-1185">Reference proteome</keyword>
<dbReference type="Pfam" id="PF07261">
    <property type="entry name" value="DnaB_2"/>
    <property type="match status" value="2"/>
</dbReference>
<dbReference type="InterPro" id="IPR017019">
    <property type="entry name" value="DNA_replication_prd_bac"/>
</dbReference>
<sequence length="331" mass="38721">MSTFMLKNKHINFTPVSNIFIEKYMPNARGEFVKVYLLLLKYNVAGEMGVSSSIIGANLNILESDVINAINYWNDEGVIELVPIDKMGNFNIEFVDLSKEDNTQNKEVNLLEALNNNSRKDMLTDIERLLGRPLSPIEMTNYLSWEEDYNLSTELTLLLLEYYIQRGKTDYRYLNKIAQSWHEMKITTLEQAQHYITMNEDKWVKIRHILKYLGITNTEIMKPQEEMLEKWIMKFNFPIPIIEEACNRCFKRLNRAEFKYIDGILSNWNKNNLKTLEAIAEKENKLAPSSINKSNYTSNNSKRMNNSNINVTTAKAHDTLEQELLGWYDND</sequence>
<dbReference type="Proteomes" id="UP000662088">
    <property type="component" value="Unassembled WGS sequence"/>
</dbReference>
<dbReference type="Gene3D" id="1.10.10.630">
    <property type="entry name" value="DnaD domain-like"/>
    <property type="match status" value="2"/>
</dbReference>
<dbReference type="RefSeq" id="WP_186835619.1">
    <property type="nucleotide sequence ID" value="NZ_JACOOQ010000026.1"/>
</dbReference>
<dbReference type="InterPro" id="IPR006343">
    <property type="entry name" value="DnaB/C_C"/>
</dbReference>
<comment type="similarity">
    <text evidence="1">Belongs to the DnaB/DnaD family.</text>
</comment>
<feature type="domain" description="DnaB/C C-terminal" evidence="2">
    <location>
        <begin position="124"/>
        <end position="196"/>
    </location>
</feature>
<comment type="caution">
    <text evidence="3">The sequence shown here is derived from an EMBL/GenBank/DDBJ whole genome shotgun (WGS) entry which is preliminary data.</text>
</comment>
<evidence type="ECO:0000313" key="3">
    <source>
        <dbReference type="EMBL" id="MBC5641175.1"/>
    </source>
</evidence>
<dbReference type="InterPro" id="IPR053162">
    <property type="entry name" value="DnaD"/>
</dbReference>
<feature type="domain" description="DnaB/C C-terminal" evidence="2">
    <location>
        <begin position="225"/>
        <end position="281"/>
    </location>
</feature>
<name>A0A8I0A8V9_9CLOT</name>
<dbReference type="NCBIfam" id="TIGR01446">
    <property type="entry name" value="DnaD_dom"/>
    <property type="match status" value="2"/>
</dbReference>
<evidence type="ECO:0000259" key="2">
    <source>
        <dbReference type="Pfam" id="PF07261"/>
    </source>
</evidence>
<dbReference type="AlphaFoldDB" id="A0A8I0A8V9"/>
<protein>
    <submittedName>
        <fullName evidence="3">DnaD domain protein</fullName>
    </submittedName>
</protein>
<organism evidence="3 4">
    <name type="scientific">Clostridium lentum</name>
    <dbReference type="NCBI Taxonomy" id="2763037"/>
    <lineage>
        <taxon>Bacteria</taxon>
        <taxon>Bacillati</taxon>
        <taxon>Bacillota</taxon>
        <taxon>Clostridia</taxon>
        <taxon>Eubacteriales</taxon>
        <taxon>Clostridiaceae</taxon>
        <taxon>Clostridium</taxon>
    </lineage>
</organism>